<dbReference type="SUPFAM" id="SSF81901">
    <property type="entry name" value="HCP-like"/>
    <property type="match status" value="1"/>
</dbReference>
<comment type="caution">
    <text evidence="1">The sequence shown here is derived from an EMBL/GenBank/DDBJ whole genome shotgun (WGS) entry which is preliminary data.</text>
</comment>
<organism evidence="1">
    <name type="scientific">mine drainage metagenome</name>
    <dbReference type="NCBI Taxonomy" id="410659"/>
    <lineage>
        <taxon>unclassified sequences</taxon>
        <taxon>metagenomes</taxon>
        <taxon>ecological metagenomes</taxon>
    </lineage>
</organism>
<proteinExistence type="predicted"/>
<dbReference type="Gene3D" id="1.25.40.10">
    <property type="entry name" value="Tetratricopeptide repeat domain"/>
    <property type="match status" value="1"/>
</dbReference>
<reference evidence="1" key="1">
    <citation type="submission" date="2013-08" db="EMBL/GenBank/DDBJ databases">
        <authorList>
            <person name="Mendez C."/>
            <person name="Richter M."/>
            <person name="Ferrer M."/>
            <person name="Sanchez J."/>
        </authorList>
    </citation>
    <scope>NUCLEOTIDE SEQUENCE</scope>
</reference>
<evidence type="ECO:0000313" key="1">
    <source>
        <dbReference type="EMBL" id="EQD69527.1"/>
    </source>
</evidence>
<gene>
    <name evidence="1" type="ORF">B2A_00037</name>
</gene>
<dbReference type="AlphaFoldDB" id="T1BIN1"/>
<dbReference type="InterPro" id="IPR011990">
    <property type="entry name" value="TPR-like_helical_dom_sf"/>
</dbReference>
<accession>T1BIN1</accession>
<name>T1BIN1_9ZZZZ</name>
<dbReference type="EMBL" id="AUZZ01000030">
    <property type="protein sequence ID" value="EQD69527.1"/>
    <property type="molecule type" value="Genomic_DNA"/>
</dbReference>
<reference evidence="1" key="2">
    <citation type="journal article" date="2014" name="ISME J.">
        <title>Microbial stratification in low pH oxic and suboxic macroscopic growths along an acid mine drainage.</title>
        <authorList>
            <person name="Mendez-Garcia C."/>
            <person name="Mesa V."/>
            <person name="Sprenger R.R."/>
            <person name="Richter M."/>
            <person name="Diez M.S."/>
            <person name="Solano J."/>
            <person name="Bargiela R."/>
            <person name="Golyshina O.V."/>
            <person name="Manteca A."/>
            <person name="Ramos J.L."/>
            <person name="Gallego J.R."/>
            <person name="Llorente I."/>
            <person name="Martins Dos Santos V.A."/>
            <person name="Jensen O.N."/>
            <person name="Pelaez A.I."/>
            <person name="Sanchez J."/>
            <person name="Ferrer M."/>
        </authorList>
    </citation>
    <scope>NUCLEOTIDE SEQUENCE</scope>
</reference>
<sequence length="79" mass="8056">MEAPMGGTMMRAILVACLLGCLSAAAIAGKPDTFNAGLAAFRAHDNATAIADFRHAAQQGDARAQTALGVMYHNGQGVP</sequence>
<protein>
    <recommendedName>
        <fullName evidence="2">Sel1 repeat family protein</fullName>
    </recommendedName>
</protein>
<feature type="non-terminal residue" evidence="1">
    <location>
        <position position="79"/>
    </location>
</feature>
<evidence type="ECO:0008006" key="2">
    <source>
        <dbReference type="Google" id="ProtNLM"/>
    </source>
</evidence>